<dbReference type="EMBL" id="JX398125">
    <property type="protein sequence ID" value="AFQ93451.2"/>
    <property type="molecule type" value="Genomic_DNA"/>
</dbReference>
<dbReference type="EC" id="7.1.1.2" evidence="2"/>
<dbReference type="GO" id="GO:0015990">
    <property type="term" value="P:electron transport coupled proton transport"/>
    <property type="evidence" value="ECO:0007669"/>
    <property type="project" value="TreeGrafter"/>
</dbReference>
<feature type="transmembrane region" description="Helical" evidence="8">
    <location>
        <begin position="226"/>
        <end position="248"/>
    </location>
</feature>
<keyword evidence="4 8" id="KW-1133">Transmembrane helix</keyword>
<feature type="transmembrane region" description="Helical" evidence="8">
    <location>
        <begin position="85"/>
        <end position="106"/>
    </location>
</feature>
<keyword evidence="5 8" id="KW-0472">Membrane</keyword>
<dbReference type="PRINTS" id="PR01434">
    <property type="entry name" value="NADHDHGNASE5"/>
</dbReference>
<evidence type="ECO:0000256" key="3">
    <source>
        <dbReference type="ARBA" id="ARBA00022692"/>
    </source>
</evidence>
<dbReference type="InterPro" id="IPR003945">
    <property type="entry name" value="NU5C-like"/>
</dbReference>
<name>T1PTG4_SCHMD</name>
<proteinExistence type="predicted"/>
<evidence type="ECO:0000256" key="4">
    <source>
        <dbReference type="ARBA" id="ARBA00022989"/>
    </source>
</evidence>
<feature type="transmembrane region" description="Helical" evidence="8">
    <location>
        <begin position="477"/>
        <end position="500"/>
    </location>
</feature>
<dbReference type="RefSeq" id="YP_008592430.2">
    <property type="nucleotide sequence ID" value="NC_022448.1"/>
</dbReference>
<comment type="subcellular location">
    <subcellularLocation>
        <location evidence="1">Membrane</location>
        <topology evidence="1">Multi-pass membrane protein</topology>
    </subcellularLocation>
</comment>
<geneLocation type="mitochondrion" evidence="10"/>
<dbReference type="GO" id="GO:0008137">
    <property type="term" value="F:NADH dehydrogenase (ubiquinone) activity"/>
    <property type="evidence" value="ECO:0007669"/>
    <property type="project" value="UniProtKB-EC"/>
</dbReference>
<gene>
    <name evidence="10" type="primary">ND5</name>
</gene>
<evidence type="ECO:0000256" key="5">
    <source>
        <dbReference type="ARBA" id="ARBA00023136"/>
    </source>
</evidence>
<dbReference type="GO" id="GO:0042773">
    <property type="term" value="P:ATP synthesis coupled electron transport"/>
    <property type="evidence" value="ECO:0007669"/>
    <property type="project" value="InterPro"/>
</dbReference>
<feature type="transmembrane region" description="Helical" evidence="8">
    <location>
        <begin position="49"/>
        <end position="73"/>
    </location>
</feature>
<dbReference type="GO" id="GO:0003954">
    <property type="term" value="F:NADH dehydrogenase activity"/>
    <property type="evidence" value="ECO:0007669"/>
    <property type="project" value="TreeGrafter"/>
</dbReference>
<dbReference type="CTD" id="4540"/>
<dbReference type="AlphaFoldDB" id="T1PTG4"/>
<keyword evidence="3 8" id="KW-0812">Transmembrane</keyword>
<feature type="transmembrane region" description="Helical" evidence="8">
    <location>
        <begin position="201"/>
        <end position="220"/>
    </location>
</feature>
<dbReference type="GO" id="GO:0016020">
    <property type="term" value="C:membrane"/>
    <property type="evidence" value="ECO:0007669"/>
    <property type="project" value="UniProtKB-SubCell"/>
</dbReference>
<feature type="transmembrane region" description="Helical" evidence="8">
    <location>
        <begin position="360"/>
        <end position="378"/>
    </location>
</feature>
<evidence type="ECO:0000256" key="7">
    <source>
        <dbReference type="ARBA" id="ARBA00049551"/>
    </source>
</evidence>
<dbReference type="PANTHER" id="PTHR42829">
    <property type="entry name" value="NADH-UBIQUINONE OXIDOREDUCTASE CHAIN 5"/>
    <property type="match status" value="1"/>
</dbReference>
<dbReference type="PANTHER" id="PTHR42829:SF2">
    <property type="entry name" value="NADH-UBIQUINONE OXIDOREDUCTASE CHAIN 5"/>
    <property type="match status" value="1"/>
</dbReference>
<comment type="catalytic activity">
    <reaction evidence="7">
        <text>a ubiquinone + NADH + 5 H(+)(in) = a ubiquinol + NAD(+) + 4 H(+)(out)</text>
        <dbReference type="Rhea" id="RHEA:29091"/>
        <dbReference type="Rhea" id="RHEA-COMP:9565"/>
        <dbReference type="Rhea" id="RHEA-COMP:9566"/>
        <dbReference type="ChEBI" id="CHEBI:15378"/>
        <dbReference type="ChEBI" id="CHEBI:16389"/>
        <dbReference type="ChEBI" id="CHEBI:17976"/>
        <dbReference type="ChEBI" id="CHEBI:57540"/>
        <dbReference type="ChEBI" id="CHEBI:57945"/>
        <dbReference type="EC" id="7.1.1.2"/>
    </reaction>
</comment>
<feature type="domain" description="NADH:quinone oxidoreductase/Mrp antiporter transmembrane" evidence="9">
    <location>
        <begin position="100"/>
        <end position="364"/>
    </location>
</feature>
<dbReference type="OrthoDB" id="197206at2759"/>
<feature type="transmembrane region" description="Helical" evidence="8">
    <location>
        <begin position="434"/>
        <end position="456"/>
    </location>
</feature>
<feature type="transmembrane region" description="Helical" evidence="8">
    <location>
        <begin position="316"/>
        <end position="340"/>
    </location>
</feature>
<feature type="transmembrane region" description="Helical" evidence="8">
    <location>
        <begin position="506"/>
        <end position="529"/>
    </location>
</feature>
<evidence type="ECO:0000259" key="9">
    <source>
        <dbReference type="Pfam" id="PF00361"/>
    </source>
</evidence>
<evidence type="ECO:0000313" key="10">
    <source>
        <dbReference type="EMBL" id="AFQ93451.2"/>
    </source>
</evidence>
<protein>
    <recommendedName>
        <fullName evidence="2">NADH:ubiquinone reductase (H(+)-translocating)</fullName>
        <ecNumber evidence="2">7.1.1.2</ecNumber>
    </recommendedName>
    <alternativeName>
        <fullName evidence="6">NADH dehydrogenase subunit 5</fullName>
    </alternativeName>
</protein>
<keyword evidence="10" id="KW-0496">Mitochondrion</keyword>
<sequence length="532" mass="61407">LLVYYVGLFHFCSFCLLLFSFDSVSLVLVYDLFVINLLDYFSFYLFLDWFSVIFVAILFVIVGSVVSFMVYYFSLEINLIRFVYLFNFFVFSMVLLIVSPSFFSFLVGWDGLGFISFFLVSWYGCGSSLTSSLKTFLVNRLGDSLYLVSFVWYFSSFSFSVNSFDCFVVFILGLALCTKSAIYPFSYWLPEAMAAPTPVSALVHSSTLVVAGLYILFRLFDCLSLGFIFLFSFLSLITLFLGSFSALFTLDFKKLVAYSTLSQLGFLGCILSYGCFDLFFYYLIVHALFKASMFIVLGTFMVVGSHNQDVRLLNSLGYSTPLVSFFMLLDVSSLFGVPFLSSFYMKELVIFNSLTLSYSLVYSFLLLFSLLLTFLYSFRFLNIVFSGSCKYLVSVIRSLCWSVYPFVFLFVYMLLMGVYFFYLDCSDFNLGSSAWLLAMYFFFFFFLMGIVNYFICSYNYLNLFYLSVSYLNLKFGSFFYLLDSGIFVFSFISSLGVLVYSHFLWFYYSLVVNNLGYFVYVSLLVLFFISML</sequence>
<feature type="transmembrane region" description="Helical" evidence="8">
    <location>
        <begin position="7"/>
        <end position="29"/>
    </location>
</feature>
<organism evidence="10">
    <name type="scientific">Schmidtea mediterranea</name>
    <name type="common">Freshwater planarian flatworm</name>
    <dbReference type="NCBI Taxonomy" id="79327"/>
    <lineage>
        <taxon>Eukaryota</taxon>
        <taxon>Metazoa</taxon>
        <taxon>Spiralia</taxon>
        <taxon>Lophotrochozoa</taxon>
        <taxon>Platyhelminthes</taxon>
        <taxon>Rhabditophora</taxon>
        <taxon>Seriata</taxon>
        <taxon>Tricladida</taxon>
        <taxon>Continenticola</taxon>
        <taxon>Geoplanoidea</taxon>
        <taxon>Dugesiidae</taxon>
        <taxon>Schmidtea</taxon>
    </lineage>
</organism>
<reference evidence="10" key="1">
    <citation type="submission" date="2012-07" db="EMBL/GenBank/DDBJ databases">
        <title>Mitochondrial genomes for 'planarian' flatworms shows great divergence from the neodermatan gene order.</title>
        <authorList>
            <person name="Ross E."/>
            <person name="Blair D."/>
            <person name="Sanchez Alvarado A."/>
        </authorList>
    </citation>
    <scope>NUCLEOTIDE SEQUENCE</scope>
</reference>
<feature type="transmembrane region" description="Helical" evidence="8">
    <location>
        <begin position="112"/>
        <end position="133"/>
    </location>
</feature>
<feature type="transmembrane region" description="Helical" evidence="8">
    <location>
        <begin position="145"/>
        <end position="161"/>
    </location>
</feature>
<evidence type="ECO:0000256" key="6">
    <source>
        <dbReference type="ARBA" id="ARBA00031027"/>
    </source>
</evidence>
<accession>T1PTG4</accession>
<feature type="transmembrane region" description="Helical" evidence="8">
    <location>
        <begin position="255"/>
        <end position="273"/>
    </location>
</feature>
<feature type="transmembrane region" description="Helical" evidence="8">
    <location>
        <begin position="167"/>
        <end position="189"/>
    </location>
</feature>
<feature type="non-terminal residue" evidence="10">
    <location>
        <position position="1"/>
    </location>
</feature>
<feature type="transmembrane region" description="Helical" evidence="8">
    <location>
        <begin position="279"/>
        <end position="304"/>
    </location>
</feature>
<dbReference type="InterPro" id="IPR001750">
    <property type="entry name" value="ND/Mrp_TM"/>
</dbReference>
<evidence type="ECO:0000256" key="8">
    <source>
        <dbReference type="SAM" id="Phobius"/>
    </source>
</evidence>
<feature type="transmembrane region" description="Helical" evidence="8">
    <location>
        <begin position="399"/>
        <end position="422"/>
    </location>
</feature>
<evidence type="ECO:0000256" key="1">
    <source>
        <dbReference type="ARBA" id="ARBA00004141"/>
    </source>
</evidence>
<evidence type="ECO:0000256" key="2">
    <source>
        <dbReference type="ARBA" id="ARBA00012944"/>
    </source>
</evidence>
<dbReference type="GeneID" id="17097630"/>
<dbReference type="Pfam" id="PF00361">
    <property type="entry name" value="Proton_antipo_M"/>
    <property type="match status" value="1"/>
</dbReference>